<accession>A0A382FE28</accession>
<name>A0A382FE28_9ZZZZ</name>
<dbReference type="CDD" id="cd07177">
    <property type="entry name" value="terB_like"/>
    <property type="match status" value="1"/>
</dbReference>
<dbReference type="InterPro" id="IPR049886">
    <property type="entry name" value="CFI_box_CTERM_dom"/>
</dbReference>
<dbReference type="AlphaFoldDB" id="A0A382FE28"/>
<dbReference type="EMBL" id="UINC01049290">
    <property type="protein sequence ID" value="SVB60892.1"/>
    <property type="molecule type" value="Genomic_DNA"/>
</dbReference>
<gene>
    <name evidence="1" type="ORF">METZ01_LOCUS213746</name>
</gene>
<proteinExistence type="predicted"/>
<dbReference type="Gene3D" id="1.10.3680.10">
    <property type="entry name" value="TerB-like"/>
    <property type="match status" value="1"/>
</dbReference>
<reference evidence="1" key="1">
    <citation type="submission" date="2018-05" db="EMBL/GenBank/DDBJ databases">
        <authorList>
            <person name="Lanie J.A."/>
            <person name="Ng W.-L."/>
            <person name="Kazmierczak K.M."/>
            <person name="Andrzejewski T.M."/>
            <person name="Davidsen T.M."/>
            <person name="Wayne K.J."/>
            <person name="Tettelin H."/>
            <person name="Glass J.I."/>
            <person name="Rusch D."/>
            <person name="Podicherti R."/>
            <person name="Tsui H.-C.T."/>
            <person name="Winkler M.E."/>
        </authorList>
    </citation>
    <scope>NUCLEOTIDE SEQUENCE</scope>
</reference>
<dbReference type="NCBIfam" id="NF041770">
    <property type="entry name" value="CFI_box_CTERM"/>
    <property type="match status" value="1"/>
</dbReference>
<organism evidence="1">
    <name type="scientific">marine metagenome</name>
    <dbReference type="NCBI Taxonomy" id="408172"/>
    <lineage>
        <taxon>unclassified sequences</taxon>
        <taxon>metagenomes</taxon>
        <taxon>ecological metagenomes</taxon>
    </lineage>
</organism>
<sequence length="220" mass="24658">MDKIVAGSVLMSSVANADGDYDDEEASAANDWLYYNVGIGGASPYIDKKYDITMEYLTEYGANKYEKKLMEDALSILCDEPLEYRQMVICFARQVARADWSFNDEVGNLSYDELDLLSYFCVKLDVDISDVPHEPPQPAASGCFVATAAYDTPFAGEIDVLRNWRDDFLAVSYPGRLFIKTYYSLSPPVAANIRESDGKRKVVRTALGPIVKILKDRYSD</sequence>
<dbReference type="InterPro" id="IPR029024">
    <property type="entry name" value="TerB-like"/>
</dbReference>
<evidence type="ECO:0000313" key="1">
    <source>
        <dbReference type="EMBL" id="SVB60892.1"/>
    </source>
</evidence>
<protein>
    <submittedName>
        <fullName evidence="1">Uncharacterized protein</fullName>
    </submittedName>
</protein>
<dbReference type="SUPFAM" id="SSF158682">
    <property type="entry name" value="TerB-like"/>
    <property type="match status" value="1"/>
</dbReference>